<proteinExistence type="inferred from homology"/>
<feature type="compositionally biased region" description="Basic and acidic residues" evidence="12">
    <location>
        <begin position="66"/>
        <end position="100"/>
    </location>
</feature>
<dbReference type="GO" id="GO:0006422">
    <property type="term" value="P:aspartyl-tRNA aminoacylation"/>
    <property type="evidence" value="ECO:0007669"/>
    <property type="project" value="InterPro"/>
</dbReference>
<dbReference type="GO" id="GO:0005829">
    <property type="term" value="C:cytosol"/>
    <property type="evidence" value="ECO:0007669"/>
    <property type="project" value="TreeGrafter"/>
</dbReference>
<dbReference type="InterPro" id="IPR006195">
    <property type="entry name" value="aa-tRNA-synth_II"/>
</dbReference>
<comment type="subcellular location">
    <subcellularLocation>
        <location evidence="1">Cytoplasm</location>
    </subcellularLocation>
</comment>
<dbReference type="GO" id="GO:0017101">
    <property type="term" value="C:aminoacyl-tRNA synthetase multienzyme complex"/>
    <property type="evidence" value="ECO:0007669"/>
    <property type="project" value="TreeGrafter"/>
</dbReference>
<dbReference type="Gene3D" id="3.30.930.10">
    <property type="entry name" value="Bira Bifunctional Protein, Domain 2"/>
    <property type="match status" value="1"/>
</dbReference>
<evidence type="ECO:0000256" key="4">
    <source>
        <dbReference type="ARBA" id="ARBA00022490"/>
    </source>
</evidence>
<dbReference type="CDD" id="cd04320">
    <property type="entry name" value="AspRS_cyto_N"/>
    <property type="match status" value="1"/>
</dbReference>
<dbReference type="Proteomes" id="UP000803884">
    <property type="component" value="Unassembled WGS sequence"/>
</dbReference>
<dbReference type="GO" id="GO:0005524">
    <property type="term" value="F:ATP binding"/>
    <property type="evidence" value="ECO:0007669"/>
    <property type="project" value="UniProtKB-KW"/>
</dbReference>
<protein>
    <recommendedName>
        <fullName evidence="3">aspartate--tRNA ligase</fullName>
        <ecNumber evidence="3">6.1.1.12</ecNumber>
    </recommendedName>
    <alternativeName>
        <fullName evidence="10">Aspartyl-tRNA synthetase</fullName>
    </alternativeName>
</protein>
<evidence type="ECO:0000256" key="3">
    <source>
        <dbReference type="ARBA" id="ARBA00012841"/>
    </source>
</evidence>
<dbReference type="NCBIfam" id="TIGR00458">
    <property type="entry name" value="aspS_nondisc"/>
    <property type="match status" value="1"/>
</dbReference>
<evidence type="ECO:0000256" key="8">
    <source>
        <dbReference type="ARBA" id="ARBA00022917"/>
    </source>
</evidence>
<dbReference type="InterPro" id="IPR004523">
    <property type="entry name" value="Asp-tRNA_synthase_2"/>
</dbReference>
<dbReference type="GeneID" id="96009152"/>
<keyword evidence="15" id="KW-1185">Reference proteome</keyword>
<feature type="region of interest" description="Disordered" evidence="12">
    <location>
        <begin position="1"/>
        <end position="190"/>
    </location>
</feature>
<dbReference type="NCBIfam" id="NF003483">
    <property type="entry name" value="PRK05159.1"/>
    <property type="match status" value="1"/>
</dbReference>
<dbReference type="PROSITE" id="PS50862">
    <property type="entry name" value="AA_TRNA_LIGASE_II"/>
    <property type="match status" value="1"/>
</dbReference>
<dbReference type="Pfam" id="PF01336">
    <property type="entry name" value="tRNA_anti-codon"/>
    <property type="match status" value="1"/>
</dbReference>
<sequence>MSSLKKAFESLKPSHSRSRSQDRSNSAQQSDAESNASGGVSKTSTGFSSKTNGTNSSGGATTPRGSIDRLRQSLDHPRGSTATDRTHRASLDSRPRNSVDHHHRPRATHSPLGLLRRKVRGSSSDSRSSTEDLPLNRDGQPISRGQARKHERQAEREKHKLEVEERVAAEQKRKEEVEAKAAAEETDEQRSKYGVLPVNNYAGDMPGDHRIDIRKLSPDMAGQVVVFRARLHNIRKLSAHLMFVELRQQTATIQGILQEHGSISAHFLYWAEHLHVETIVKVVGVVQEPKAKSGEVESCTIKNVEVHIHELHVEGKPVQPLPFTVHEAEVSKQDVAREDDNRRVISDRARQNGRIIDLRTTAAQSVFRIQSAVCQAFRAHLHGEGFIEIHTPKLQASASESGASVFKVNYFNRPAFLAQSPQLGKQMAIASDFKKVFEIGPVFRAENSNTHRHLTEFTGLDLEMAIDEHYHEVLRLLDSTFKAIFSYVYTNYREEVEIVKHHFPSEDLVWLEETPIIPFAEGIRMLNESGWRDDHGNPLPEDEDLGTRDEIQLGKVIKEKLGTDYYVLDKFPTSARPFYAMEDPYNPKVTNSFDIFVRGQEILSGGQRIHDADTLIAKMEKLKMDPSSMEEYMEGFEWGAPPHGGGGIGMERILMLMLKLGDIRHATMFARDPRSLPEKKPIAQLRHPDASTLHPPWSGKDRALAGIALQPIEKLIANYGDASNTSWLEPKFEHWRDPQTGAAVGFVQHEGFAMTIGDPLCHETQYTKTVSAYLRYIKRDRKIKPLWLLCGGATQEVLATRFDWRTFSVAAEQRVDPNDIKGAKDPEVQRKVRHAEKEGIKIHDIAIGATFPDDLKQKVDKRIQDWLDSRKTKGKQVHLTDVHPWQDMEHRQYHYAVTKEGDVACFVIMAQLAPEHGWQVKFALDFPGAPSGAIEATIIHALKAVGVAGATSVTFGSGASSSFTPGHNLKGTRVKVLSKAYHAIANDLHLINKSEFREKLGAQPDPVYVCYPPHGLGPSGVRGIISFFEDDDDEGKV</sequence>
<dbReference type="Gene3D" id="2.40.50.140">
    <property type="entry name" value="Nucleic acid-binding proteins"/>
    <property type="match status" value="1"/>
</dbReference>
<keyword evidence="7" id="KW-0067">ATP-binding</keyword>
<dbReference type="GO" id="GO:0004815">
    <property type="term" value="F:aspartate-tRNA ligase activity"/>
    <property type="evidence" value="ECO:0007669"/>
    <property type="project" value="UniProtKB-EC"/>
</dbReference>
<comment type="similarity">
    <text evidence="2">Belongs to the class-II aminoacyl-tRNA synthetase family. Type 2 subfamily.</text>
</comment>
<accession>A0AB34KIE5</accession>
<dbReference type="SUPFAM" id="SSF50249">
    <property type="entry name" value="Nucleic acid-binding proteins"/>
    <property type="match status" value="1"/>
</dbReference>
<dbReference type="InterPro" id="IPR045864">
    <property type="entry name" value="aa-tRNA-synth_II/BPL/LPL"/>
</dbReference>
<dbReference type="InterPro" id="IPR004364">
    <property type="entry name" value="Aa-tRNA-synt_II"/>
</dbReference>
<comment type="caution">
    <text evidence="14">The sequence shown here is derived from an EMBL/GenBank/DDBJ whole genome shotgun (WGS) entry which is preliminary data.</text>
</comment>
<evidence type="ECO:0000313" key="15">
    <source>
        <dbReference type="Proteomes" id="UP000803884"/>
    </source>
</evidence>
<dbReference type="InterPro" id="IPR024320">
    <property type="entry name" value="LPG_synthase_C"/>
</dbReference>
<evidence type="ECO:0000259" key="13">
    <source>
        <dbReference type="PROSITE" id="PS50862"/>
    </source>
</evidence>
<comment type="catalytic activity">
    <reaction evidence="11">
        <text>tRNA(Asp) + L-aspartate + ATP = L-aspartyl-tRNA(Asp) + AMP + diphosphate</text>
        <dbReference type="Rhea" id="RHEA:19649"/>
        <dbReference type="Rhea" id="RHEA-COMP:9660"/>
        <dbReference type="Rhea" id="RHEA-COMP:9678"/>
        <dbReference type="ChEBI" id="CHEBI:29991"/>
        <dbReference type="ChEBI" id="CHEBI:30616"/>
        <dbReference type="ChEBI" id="CHEBI:33019"/>
        <dbReference type="ChEBI" id="CHEBI:78442"/>
        <dbReference type="ChEBI" id="CHEBI:78516"/>
        <dbReference type="ChEBI" id="CHEBI:456215"/>
        <dbReference type="EC" id="6.1.1.12"/>
    </reaction>
</comment>
<evidence type="ECO:0000256" key="10">
    <source>
        <dbReference type="ARBA" id="ARBA00033155"/>
    </source>
</evidence>
<keyword evidence="9" id="KW-0030">Aminoacyl-tRNA synthetase</keyword>
<reference evidence="14 15" key="1">
    <citation type="journal article" date="2020" name="Microbiol. Resour. Announc.">
        <title>Draft Genome Sequence of a Cladosporium Species Isolated from the Mesophotic Ascidian Didemnum maculosum.</title>
        <authorList>
            <person name="Gioti A."/>
            <person name="Siaperas R."/>
            <person name="Nikolaivits E."/>
            <person name="Le Goff G."/>
            <person name="Ouazzani J."/>
            <person name="Kotoulas G."/>
            <person name="Topakas E."/>
        </authorList>
    </citation>
    <scope>NUCLEOTIDE SEQUENCE [LARGE SCALE GENOMIC DNA]</scope>
    <source>
        <strain evidence="14 15">TM138-S3</strain>
    </source>
</reference>
<keyword evidence="6" id="KW-0547">Nucleotide-binding</keyword>
<evidence type="ECO:0000256" key="2">
    <source>
        <dbReference type="ARBA" id="ARBA00005312"/>
    </source>
</evidence>
<dbReference type="GO" id="GO:0003723">
    <property type="term" value="F:RNA binding"/>
    <property type="evidence" value="ECO:0007669"/>
    <property type="project" value="TreeGrafter"/>
</dbReference>
<feature type="domain" description="Aminoacyl-transfer RNA synthetases class-II family profile" evidence="13">
    <location>
        <begin position="367"/>
        <end position="677"/>
    </location>
</feature>
<evidence type="ECO:0000256" key="9">
    <source>
        <dbReference type="ARBA" id="ARBA00023146"/>
    </source>
</evidence>
<dbReference type="Pfam" id="PF00152">
    <property type="entry name" value="tRNA-synt_2"/>
    <property type="match status" value="1"/>
</dbReference>
<dbReference type="AlphaFoldDB" id="A0AB34KIE5"/>
<dbReference type="Pfam" id="PF09924">
    <property type="entry name" value="LPG_synthase_C"/>
    <property type="match status" value="1"/>
</dbReference>
<dbReference type="PANTHER" id="PTHR43450">
    <property type="entry name" value="ASPARTYL-TRNA SYNTHETASE"/>
    <property type="match status" value="1"/>
</dbReference>
<keyword evidence="5" id="KW-0436">Ligase</keyword>
<dbReference type="PANTHER" id="PTHR43450:SF2">
    <property type="entry name" value="ASPARTATE--TRNA LIGASE"/>
    <property type="match status" value="1"/>
</dbReference>
<evidence type="ECO:0000256" key="12">
    <source>
        <dbReference type="SAM" id="MobiDB-lite"/>
    </source>
</evidence>
<organism evidence="14 15">
    <name type="scientific">Cladosporium halotolerans</name>
    <dbReference type="NCBI Taxonomy" id="1052096"/>
    <lineage>
        <taxon>Eukaryota</taxon>
        <taxon>Fungi</taxon>
        <taxon>Dikarya</taxon>
        <taxon>Ascomycota</taxon>
        <taxon>Pezizomycotina</taxon>
        <taxon>Dothideomycetes</taxon>
        <taxon>Dothideomycetidae</taxon>
        <taxon>Cladosporiales</taxon>
        <taxon>Cladosporiaceae</taxon>
        <taxon>Cladosporium</taxon>
    </lineage>
</organism>
<dbReference type="SUPFAM" id="SSF55681">
    <property type="entry name" value="Class II aaRS and biotin synthetases"/>
    <property type="match status" value="1"/>
</dbReference>
<dbReference type="EMBL" id="JAAQHG020000034">
    <property type="protein sequence ID" value="KAL1583537.1"/>
    <property type="molecule type" value="Genomic_DNA"/>
</dbReference>
<dbReference type="RefSeq" id="XP_069226644.1">
    <property type="nucleotide sequence ID" value="XM_069376314.1"/>
</dbReference>
<evidence type="ECO:0000256" key="5">
    <source>
        <dbReference type="ARBA" id="ARBA00022598"/>
    </source>
</evidence>
<name>A0AB34KIE5_9PEZI</name>
<dbReference type="InterPro" id="IPR004365">
    <property type="entry name" value="NA-bd_OB_tRNA"/>
</dbReference>
<evidence type="ECO:0000256" key="1">
    <source>
        <dbReference type="ARBA" id="ARBA00004496"/>
    </source>
</evidence>
<feature type="compositionally biased region" description="Low complexity" evidence="12">
    <location>
        <begin position="37"/>
        <end position="62"/>
    </location>
</feature>
<dbReference type="CDD" id="cd00776">
    <property type="entry name" value="AsxRS_core"/>
    <property type="match status" value="1"/>
</dbReference>
<feature type="compositionally biased region" description="Basic and acidic residues" evidence="12">
    <location>
        <begin position="152"/>
        <end position="190"/>
    </location>
</feature>
<dbReference type="HAMAP" id="MF_02075">
    <property type="entry name" value="Asp_tRNA_synth_type2"/>
    <property type="match status" value="1"/>
</dbReference>
<keyword evidence="8" id="KW-0648">Protein biosynthesis</keyword>
<evidence type="ECO:0000256" key="7">
    <source>
        <dbReference type="ARBA" id="ARBA00022840"/>
    </source>
</evidence>
<gene>
    <name evidence="14" type="ORF">WHR41_07710</name>
</gene>
<keyword evidence="4" id="KW-0963">Cytoplasm</keyword>
<dbReference type="InterPro" id="IPR012340">
    <property type="entry name" value="NA-bd_OB-fold"/>
</dbReference>
<evidence type="ECO:0000256" key="11">
    <source>
        <dbReference type="ARBA" id="ARBA00047904"/>
    </source>
</evidence>
<evidence type="ECO:0000313" key="14">
    <source>
        <dbReference type="EMBL" id="KAL1583537.1"/>
    </source>
</evidence>
<dbReference type="InterPro" id="IPR002312">
    <property type="entry name" value="Asp/Asn-tRNA-synth_IIb"/>
</dbReference>
<dbReference type="PRINTS" id="PR01042">
    <property type="entry name" value="TRNASYNTHASP"/>
</dbReference>
<dbReference type="EC" id="6.1.1.12" evidence="3"/>
<feature type="compositionally biased region" description="Polar residues" evidence="12">
    <location>
        <begin position="23"/>
        <end position="36"/>
    </location>
</feature>
<evidence type="ECO:0000256" key="6">
    <source>
        <dbReference type="ARBA" id="ARBA00022741"/>
    </source>
</evidence>
<dbReference type="FunFam" id="3.30.930.10:FF:000013">
    <property type="entry name" value="Aspartate--tRNA ligase, cytoplasmic"/>
    <property type="match status" value="1"/>
</dbReference>